<feature type="zinc finger region" description="CHC2-type" evidence="12 14">
    <location>
        <begin position="40"/>
        <end position="64"/>
    </location>
</feature>
<keyword evidence="17" id="KW-1185">Reference proteome</keyword>
<dbReference type="Pfam" id="PF08275">
    <property type="entry name" value="DNAG_N"/>
    <property type="match status" value="1"/>
</dbReference>
<dbReference type="InterPro" id="IPR006171">
    <property type="entry name" value="TOPRIM_dom"/>
</dbReference>
<dbReference type="PROSITE" id="PS50880">
    <property type="entry name" value="TOPRIM"/>
    <property type="match status" value="1"/>
</dbReference>
<evidence type="ECO:0000256" key="14">
    <source>
        <dbReference type="PIRSR" id="PIRSR002811-1"/>
    </source>
</evidence>
<comment type="similarity">
    <text evidence="12 13">Belongs to the DnaG primase family.</text>
</comment>
<dbReference type="InterPro" id="IPR013264">
    <property type="entry name" value="DNAG_N"/>
</dbReference>
<comment type="cofactor">
    <cofactor evidence="12 13 14">
        <name>Zn(2+)</name>
        <dbReference type="ChEBI" id="CHEBI:29105"/>
    </cofactor>
    <text evidence="12 13 14">Binds 1 zinc ion per monomer.</text>
</comment>
<protein>
    <recommendedName>
        <fullName evidence="12 13">DNA primase</fullName>
        <ecNumber evidence="12">2.7.7.101</ecNumber>
    </recommendedName>
</protein>
<dbReference type="CDD" id="cd03364">
    <property type="entry name" value="TOPRIM_DnaG_primases"/>
    <property type="match status" value="1"/>
</dbReference>
<evidence type="ECO:0000256" key="13">
    <source>
        <dbReference type="PIRNR" id="PIRNR002811"/>
    </source>
</evidence>
<dbReference type="Pfam" id="PF01807">
    <property type="entry name" value="Zn_ribbon_DnaG"/>
    <property type="match status" value="1"/>
</dbReference>
<dbReference type="PANTHER" id="PTHR30313:SF2">
    <property type="entry name" value="DNA PRIMASE"/>
    <property type="match status" value="1"/>
</dbReference>
<keyword evidence="10 12" id="KW-0238">DNA-binding</keyword>
<dbReference type="Gene3D" id="3.40.1360.10">
    <property type="match status" value="1"/>
</dbReference>
<reference evidence="16 17" key="1">
    <citation type="submission" date="2015-05" db="EMBL/GenBank/DDBJ databases">
        <title>Complete genome of Marinobacter psychrophilus strain 20041T isolated from sea-ice of the Canadian Basin.</title>
        <authorList>
            <person name="Song L."/>
            <person name="Ren L."/>
            <person name="Yu Y."/>
            <person name="Wang X."/>
        </authorList>
    </citation>
    <scope>NUCLEOTIDE SEQUENCE [LARGE SCALE GENOMIC DNA]</scope>
    <source>
        <strain evidence="16 17">20041</strain>
    </source>
</reference>
<evidence type="ECO:0000256" key="3">
    <source>
        <dbReference type="ARBA" id="ARBA00022679"/>
    </source>
</evidence>
<dbReference type="GO" id="GO:1990077">
    <property type="term" value="C:primosome complex"/>
    <property type="evidence" value="ECO:0007669"/>
    <property type="project" value="UniProtKB-KW"/>
</dbReference>
<dbReference type="PANTHER" id="PTHR30313">
    <property type="entry name" value="DNA PRIMASE"/>
    <property type="match status" value="1"/>
</dbReference>
<keyword evidence="3 12" id="KW-0808">Transferase</keyword>
<dbReference type="Proteomes" id="UP000036406">
    <property type="component" value="Chromosome"/>
</dbReference>
<dbReference type="EC" id="2.7.7.101" evidence="12"/>
<evidence type="ECO:0000313" key="16">
    <source>
        <dbReference type="EMBL" id="AKO51501.1"/>
    </source>
</evidence>
<evidence type="ECO:0000256" key="11">
    <source>
        <dbReference type="ARBA" id="ARBA00023163"/>
    </source>
</evidence>
<dbReference type="InterPro" id="IPR034151">
    <property type="entry name" value="TOPRIM_DnaG_bac"/>
</dbReference>
<keyword evidence="2 12" id="KW-0639">Primosome</keyword>
<dbReference type="PIRSF" id="PIRSF002811">
    <property type="entry name" value="DnaG"/>
    <property type="match status" value="1"/>
</dbReference>
<dbReference type="Gene3D" id="3.90.580.10">
    <property type="entry name" value="Zinc finger, CHC2-type domain"/>
    <property type="match status" value="1"/>
</dbReference>
<dbReference type="SUPFAM" id="SSF57783">
    <property type="entry name" value="Zinc beta-ribbon"/>
    <property type="match status" value="1"/>
</dbReference>
<proteinExistence type="inferred from homology"/>
<name>A0A0H4HXV0_9GAMM</name>
<dbReference type="InterPro" id="IPR037068">
    <property type="entry name" value="DNA_primase_core_N_sf"/>
</dbReference>
<dbReference type="SMART" id="SM00400">
    <property type="entry name" value="ZnF_CHCC"/>
    <property type="match status" value="1"/>
</dbReference>
<evidence type="ECO:0000259" key="15">
    <source>
        <dbReference type="PROSITE" id="PS50880"/>
    </source>
</evidence>
<keyword evidence="6 12" id="KW-0479">Metal-binding</keyword>
<dbReference type="InterPro" id="IPR002694">
    <property type="entry name" value="Znf_CHC2"/>
</dbReference>
<evidence type="ECO:0000256" key="10">
    <source>
        <dbReference type="ARBA" id="ARBA00023125"/>
    </source>
</evidence>
<dbReference type="PATRIC" id="fig|330734.3.peg.650"/>
<keyword evidence="8 12" id="KW-0862">Zinc</keyword>
<dbReference type="GO" id="GO:0000428">
    <property type="term" value="C:DNA-directed RNA polymerase complex"/>
    <property type="evidence" value="ECO:0007669"/>
    <property type="project" value="UniProtKB-KW"/>
</dbReference>
<dbReference type="GO" id="GO:0005737">
    <property type="term" value="C:cytoplasm"/>
    <property type="evidence" value="ECO:0007669"/>
    <property type="project" value="TreeGrafter"/>
</dbReference>
<evidence type="ECO:0000256" key="7">
    <source>
        <dbReference type="ARBA" id="ARBA00022771"/>
    </source>
</evidence>
<dbReference type="FunFam" id="3.90.580.10:FF:000001">
    <property type="entry name" value="DNA primase"/>
    <property type="match status" value="1"/>
</dbReference>
<dbReference type="InterPro" id="IPR036977">
    <property type="entry name" value="DNA_primase_Znf_CHC2"/>
</dbReference>
<keyword evidence="5 12" id="KW-0235">DNA replication</keyword>
<dbReference type="RefSeq" id="WP_048384274.1">
    <property type="nucleotide sequence ID" value="NZ_CP011494.1"/>
</dbReference>
<dbReference type="HAMAP" id="MF_00974">
    <property type="entry name" value="DNA_primase_DnaG"/>
    <property type="match status" value="1"/>
</dbReference>
<dbReference type="Gene3D" id="3.90.980.10">
    <property type="entry name" value="DNA primase, catalytic core, N-terminal domain"/>
    <property type="match status" value="1"/>
</dbReference>
<dbReference type="InterPro" id="IPR030846">
    <property type="entry name" value="DnaG_bac"/>
</dbReference>
<dbReference type="EMBL" id="CP011494">
    <property type="protein sequence ID" value="AKO51501.1"/>
    <property type="molecule type" value="Genomic_DNA"/>
</dbReference>
<sequence>MSGLIPQRFVEDLLDRIDLAELIGSRVTLKKAGANYKACCPFHDEKTPSFNVRPDKGFYHCFGCGAHGDAISFLREFEGLGFTEAVEDLARRAGMEVPYDQAAKQEMQQTRTLTEALDFASRFYQQALGSDAGAFARDYLQQRGLDQAIIQQYQIGFAPAGGTALCDAAGTSFKEPLLETKTVSDQYGRPRDLFRNRVMFPIRNTRGKTIAFGGRTLGDDKAKYINSPESDVFHKSREIYGLYEARQNLKQLDKLLVVEGYMDVIALAQHGIKFAVATLGTATNQDNLSALMRQVRHIVFCFDGDTAGYHAADRALENALELMADGLHLQFLMMPQGEDPDTLIRKEGAEAFSKRIEAAIPLSRYLFDRQSDGLDLQLPEHRGELRARAEPMLNKMPKCTLRDAMWHEMLRLCSGRDQWQKKPWQERGGNKSWQRERIQEQRIDVKLSKDSLLCLALTEAPDLASEVAEAARGSRQFIQAAAFANWILESKLANQPALISALATDVQARDRFFHLFDGIEHIPAREHTLEAARELLSPTEEASRQQRFVELVRNLPNLSPEERIELRTLGSGTKNNGT</sequence>
<keyword evidence="9" id="KW-0460">Magnesium</keyword>
<dbReference type="NCBIfam" id="TIGR01391">
    <property type="entry name" value="dnaG"/>
    <property type="match status" value="1"/>
</dbReference>
<organism evidence="16 17">
    <name type="scientific">Marinobacter psychrophilus</name>
    <dbReference type="NCBI Taxonomy" id="330734"/>
    <lineage>
        <taxon>Bacteria</taxon>
        <taxon>Pseudomonadati</taxon>
        <taxon>Pseudomonadota</taxon>
        <taxon>Gammaproteobacteria</taxon>
        <taxon>Pseudomonadales</taxon>
        <taxon>Marinobacteraceae</taxon>
        <taxon>Marinobacter</taxon>
    </lineage>
</organism>
<evidence type="ECO:0000313" key="17">
    <source>
        <dbReference type="Proteomes" id="UP000036406"/>
    </source>
</evidence>
<dbReference type="Gene3D" id="1.20.50.20">
    <property type="entry name" value="DnaG, RNA polymerase domain, helical bundle"/>
    <property type="match status" value="1"/>
</dbReference>
<feature type="domain" description="Toprim" evidence="15">
    <location>
        <begin position="253"/>
        <end position="335"/>
    </location>
</feature>
<dbReference type="FunFam" id="3.40.1360.10:FF:000002">
    <property type="entry name" value="DNA primase"/>
    <property type="match status" value="1"/>
</dbReference>
<keyword evidence="7 12" id="KW-0863">Zinc-finger</keyword>
<comment type="function">
    <text evidence="12 13">RNA polymerase that catalyzes the synthesis of short RNA molecules used as primers for DNA polymerase during DNA replication.</text>
</comment>
<dbReference type="GO" id="GO:0006269">
    <property type="term" value="P:DNA replication, synthesis of primer"/>
    <property type="evidence" value="ECO:0007669"/>
    <property type="project" value="UniProtKB-UniRule"/>
</dbReference>
<dbReference type="GO" id="GO:0008270">
    <property type="term" value="F:zinc ion binding"/>
    <property type="evidence" value="ECO:0007669"/>
    <property type="project" value="UniProtKB-UniRule"/>
</dbReference>
<dbReference type="SMART" id="SM00493">
    <property type="entry name" value="TOPRIM"/>
    <property type="match status" value="1"/>
</dbReference>
<evidence type="ECO:0000256" key="4">
    <source>
        <dbReference type="ARBA" id="ARBA00022695"/>
    </source>
</evidence>
<evidence type="ECO:0000256" key="6">
    <source>
        <dbReference type="ARBA" id="ARBA00022723"/>
    </source>
</evidence>
<evidence type="ECO:0000256" key="8">
    <source>
        <dbReference type="ARBA" id="ARBA00022833"/>
    </source>
</evidence>
<dbReference type="KEGG" id="mpq:ABA45_02915"/>
<comment type="domain">
    <text evidence="12">Contains an N-terminal zinc-binding domain, a central core domain that contains the primase activity, and a C-terminal DnaB-binding domain.</text>
</comment>
<comment type="subunit">
    <text evidence="12">Monomer. Interacts with DnaB.</text>
</comment>
<dbReference type="SUPFAM" id="SSF56731">
    <property type="entry name" value="DNA primase core"/>
    <property type="match status" value="1"/>
</dbReference>
<dbReference type="InterPro" id="IPR050219">
    <property type="entry name" value="DnaG_primase"/>
</dbReference>
<evidence type="ECO:0000256" key="1">
    <source>
        <dbReference type="ARBA" id="ARBA00022478"/>
    </source>
</evidence>
<dbReference type="InterPro" id="IPR006295">
    <property type="entry name" value="DNA_primase_DnaG"/>
</dbReference>
<dbReference type="Pfam" id="PF13155">
    <property type="entry name" value="Toprim_2"/>
    <property type="match status" value="1"/>
</dbReference>
<dbReference type="STRING" id="330734.ABA45_02915"/>
<evidence type="ECO:0000256" key="9">
    <source>
        <dbReference type="ARBA" id="ARBA00022842"/>
    </source>
</evidence>
<evidence type="ECO:0000256" key="12">
    <source>
        <dbReference type="HAMAP-Rule" id="MF_00974"/>
    </source>
</evidence>
<comment type="catalytic activity">
    <reaction evidence="12">
        <text>ssDNA + n NTP = ssDNA/pppN(pN)n-1 hybrid + (n-1) diphosphate.</text>
        <dbReference type="EC" id="2.7.7.101"/>
    </reaction>
</comment>
<dbReference type="AlphaFoldDB" id="A0A0H4HXV0"/>
<gene>
    <name evidence="12" type="primary">dnaG</name>
    <name evidence="16" type="ORF">ABA45_02915</name>
</gene>
<keyword evidence="11 12" id="KW-0804">Transcription</keyword>
<evidence type="ECO:0000256" key="5">
    <source>
        <dbReference type="ARBA" id="ARBA00022705"/>
    </source>
</evidence>
<keyword evidence="4 12" id="KW-0548">Nucleotidyltransferase</keyword>
<dbReference type="GO" id="GO:0003677">
    <property type="term" value="F:DNA binding"/>
    <property type="evidence" value="ECO:0007669"/>
    <property type="project" value="UniProtKB-KW"/>
</dbReference>
<keyword evidence="1 12" id="KW-0240">DNA-directed RNA polymerase</keyword>
<dbReference type="GO" id="GO:0003899">
    <property type="term" value="F:DNA-directed RNA polymerase activity"/>
    <property type="evidence" value="ECO:0007669"/>
    <property type="project" value="UniProtKB-UniRule"/>
</dbReference>
<evidence type="ECO:0000256" key="2">
    <source>
        <dbReference type="ARBA" id="ARBA00022515"/>
    </source>
</evidence>
<accession>A0A0H4HXV0</accession>